<reference evidence="6 7" key="1">
    <citation type="submission" date="2018-08" db="EMBL/GenBank/DDBJ databases">
        <title>A genome reference for cultivated species of the human gut microbiota.</title>
        <authorList>
            <person name="Zou Y."/>
            <person name="Xue W."/>
            <person name="Luo G."/>
        </authorList>
    </citation>
    <scope>NUCLEOTIDE SEQUENCE [LARGE SCALE GENOMIC DNA]</scope>
    <source>
        <strain evidence="6 7">AF16-31</strain>
    </source>
</reference>
<dbReference type="SUPFAM" id="SSF53448">
    <property type="entry name" value="Nucleotide-diphospho-sugar transferases"/>
    <property type="match status" value="1"/>
</dbReference>
<comment type="pathway">
    <text evidence="1">Cell wall biogenesis; cell wall polysaccharide biosynthesis.</text>
</comment>
<dbReference type="InterPro" id="IPR001173">
    <property type="entry name" value="Glyco_trans_2-like"/>
</dbReference>
<evidence type="ECO:0000259" key="5">
    <source>
        <dbReference type="Pfam" id="PF00535"/>
    </source>
</evidence>
<evidence type="ECO:0000313" key="7">
    <source>
        <dbReference type="Proteomes" id="UP000285693"/>
    </source>
</evidence>
<organism evidence="6 7">
    <name type="scientific">Coprococcus comes</name>
    <dbReference type="NCBI Taxonomy" id="410072"/>
    <lineage>
        <taxon>Bacteria</taxon>
        <taxon>Bacillati</taxon>
        <taxon>Bacillota</taxon>
        <taxon>Clostridia</taxon>
        <taxon>Lachnospirales</taxon>
        <taxon>Lachnospiraceae</taxon>
        <taxon>Coprococcus</taxon>
    </lineage>
</organism>
<name>A0A3R5XNB3_9FIRM</name>
<evidence type="ECO:0000256" key="4">
    <source>
        <dbReference type="ARBA" id="ARBA00022679"/>
    </source>
</evidence>
<dbReference type="AlphaFoldDB" id="A0A3R5XNB3"/>
<comment type="caution">
    <text evidence="6">The sequence shown here is derived from an EMBL/GenBank/DDBJ whole genome shotgun (WGS) entry which is preliminary data.</text>
</comment>
<keyword evidence="4 6" id="KW-0808">Transferase</keyword>
<comment type="similarity">
    <text evidence="2">Belongs to the glycosyltransferase 2 family.</text>
</comment>
<dbReference type="Proteomes" id="UP000285693">
    <property type="component" value="Unassembled WGS sequence"/>
</dbReference>
<dbReference type="PANTHER" id="PTHR43179">
    <property type="entry name" value="RHAMNOSYLTRANSFERASE WBBL"/>
    <property type="match status" value="1"/>
</dbReference>
<dbReference type="GO" id="GO:0016757">
    <property type="term" value="F:glycosyltransferase activity"/>
    <property type="evidence" value="ECO:0007669"/>
    <property type="project" value="UniProtKB-KW"/>
</dbReference>
<feature type="domain" description="Glycosyltransferase 2-like" evidence="5">
    <location>
        <begin position="15"/>
        <end position="140"/>
    </location>
</feature>
<evidence type="ECO:0000313" key="6">
    <source>
        <dbReference type="EMBL" id="RGU45990.1"/>
    </source>
</evidence>
<dbReference type="Pfam" id="PF00535">
    <property type="entry name" value="Glycos_transf_2"/>
    <property type="match status" value="1"/>
</dbReference>
<gene>
    <name evidence="6" type="ORF">DWW65_07175</name>
</gene>
<protein>
    <submittedName>
        <fullName evidence="6">Glycosyltransferase family 2 protein</fullName>
    </submittedName>
</protein>
<dbReference type="Gene3D" id="3.90.550.10">
    <property type="entry name" value="Spore Coat Polysaccharide Biosynthesis Protein SpsA, Chain A"/>
    <property type="match status" value="1"/>
</dbReference>
<evidence type="ECO:0000256" key="3">
    <source>
        <dbReference type="ARBA" id="ARBA00022676"/>
    </source>
</evidence>
<accession>A0A3R5XNB3</accession>
<dbReference type="InterPro" id="IPR029044">
    <property type="entry name" value="Nucleotide-diphossugar_trans"/>
</dbReference>
<evidence type="ECO:0000256" key="1">
    <source>
        <dbReference type="ARBA" id="ARBA00004776"/>
    </source>
</evidence>
<evidence type="ECO:0000256" key="2">
    <source>
        <dbReference type="ARBA" id="ARBA00006739"/>
    </source>
</evidence>
<sequence length="302" mass="35490">MMRKNMEKWETKSAIVILNYNGSDLTIECIRSLRECSELLNIVVVDNCSTDQSYEKIKKIFEKDKYTYIIANNENAGYAAGNNVGLRYIEKNLEKVETVCIMNPDIKVESVDTLYHLYEALWSEEKLAVITAQTIYNGKLRYPNDFGWKHLTTKYMLLGGTLLGKIIKTSIRYSSIDVNPENIAYADIVQGCFFMAKLKLFKEVDYFDEGTFLYEEEAILGKKMQRAGYKEAVLINEFVYHNHHEKDKKLIKRKNKIFDMTCFYNSRKHYVKFYSEISEIKKRLICTYLDLDLFIKKMIIRL</sequence>
<dbReference type="EMBL" id="QRXY01000007">
    <property type="protein sequence ID" value="RGU45990.1"/>
    <property type="molecule type" value="Genomic_DNA"/>
</dbReference>
<keyword evidence="3" id="KW-0328">Glycosyltransferase</keyword>
<dbReference type="PANTHER" id="PTHR43179:SF12">
    <property type="entry name" value="GALACTOFURANOSYLTRANSFERASE GLFT2"/>
    <property type="match status" value="1"/>
</dbReference>
<proteinExistence type="inferred from homology"/>